<evidence type="ECO:0000313" key="2">
    <source>
        <dbReference type="EMBL" id="PKW19522.1"/>
    </source>
</evidence>
<feature type="compositionally biased region" description="Gly residues" evidence="1">
    <location>
        <begin position="359"/>
        <end position="444"/>
    </location>
</feature>
<dbReference type="InterPro" id="IPR038332">
    <property type="entry name" value="PPE_sf"/>
</dbReference>
<proteinExistence type="predicted"/>
<dbReference type="STRING" id="994479.GCA_000194155_00467"/>
<organism evidence="2 3">
    <name type="scientific">Saccharopolyspora spinosa</name>
    <dbReference type="NCBI Taxonomy" id="60894"/>
    <lineage>
        <taxon>Bacteria</taxon>
        <taxon>Bacillati</taxon>
        <taxon>Actinomycetota</taxon>
        <taxon>Actinomycetes</taxon>
        <taxon>Pseudonocardiales</taxon>
        <taxon>Pseudonocardiaceae</taxon>
        <taxon>Saccharopolyspora</taxon>
    </lineage>
</organism>
<evidence type="ECO:0000256" key="1">
    <source>
        <dbReference type="SAM" id="MobiDB-lite"/>
    </source>
</evidence>
<comment type="caution">
    <text evidence="2">The sequence shown here is derived from an EMBL/GenBank/DDBJ whole genome shotgun (WGS) entry which is preliminary data.</text>
</comment>
<dbReference type="AlphaFoldDB" id="A0A2N3Y9B6"/>
<evidence type="ECO:0000313" key="3">
    <source>
        <dbReference type="Proteomes" id="UP000233786"/>
    </source>
</evidence>
<name>A0A2N3Y9B6_SACSN</name>
<dbReference type="EMBL" id="PJNB01000001">
    <property type="protein sequence ID" value="PKW19522.1"/>
    <property type="molecule type" value="Genomic_DNA"/>
</dbReference>
<dbReference type="SUPFAM" id="SSF140459">
    <property type="entry name" value="PE/PPE dimer-like"/>
    <property type="match status" value="1"/>
</dbReference>
<gene>
    <name evidence="2" type="ORF">A8926_7694</name>
</gene>
<evidence type="ECO:0008006" key="4">
    <source>
        <dbReference type="Google" id="ProtNLM"/>
    </source>
</evidence>
<dbReference type="RefSeq" id="WP_101377078.1">
    <property type="nucleotide sequence ID" value="NZ_CP061007.1"/>
</dbReference>
<protein>
    <recommendedName>
        <fullName evidence="4">PPE family protein</fullName>
    </recommendedName>
</protein>
<keyword evidence="3" id="KW-1185">Reference proteome</keyword>
<dbReference type="Proteomes" id="UP000233786">
    <property type="component" value="Unassembled WGS sequence"/>
</dbReference>
<feature type="compositionally biased region" description="Low complexity" evidence="1">
    <location>
        <begin position="271"/>
        <end position="288"/>
    </location>
</feature>
<feature type="compositionally biased region" description="Pro residues" evidence="1">
    <location>
        <begin position="295"/>
        <end position="310"/>
    </location>
</feature>
<feature type="compositionally biased region" description="Polar residues" evidence="1">
    <location>
        <begin position="257"/>
        <end position="270"/>
    </location>
</feature>
<reference evidence="2" key="1">
    <citation type="submission" date="2017-12" db="EMBL/GenBank/DDBJ databases">
        <title>Sequencing the genomes of 1000 Actinobacteria strains.</title>
        <authorList>
            <person name="Klenk H.-P."/>
        </authorList>
    </citation>
    <scope>NUCLEOTIDE SEQUENCE [LARGE SCALE GENOMIC DNA]</scope>
    <source>
        <strain evidence="2">DSM 44228</strain>
    </source>
</reference>
<dbReference type="Gene3D" id="1.20.1260.20">
    <property type="entry name" value="PPE superfamily"/>
    <property type="match status" value="1"/>
</dbReference>
<feature type="region of interest" description="Disordered" evidence="1">
    <location>
        <begin position="217"/>
        <end position="458"/>
    </location>
</feature>
<dbReference type="OrthoDB" id="3664672at2"/>
<sequence length="479" mass="49411">MKSPPGGGSEYIADHEHSAYEQRRQQYAGLADVPLVGDALTNALSQAQAAQQAAKYGQQQAAALSVDQELREKPSGLGNTHYLSYGHAELTRFVQENFDPAAVHDVGRIYHAHGQKFLDFAEQIRQAAAKTRDTWEGAAGDAMRAHVMQLADHMSHSGNAAQLTGNQIGLQAEVGERARNSMPDVVEFDLKGELKDYFSDPNPLTAISRANAILEKQQKSQAAHQEAAQVMSKMESDFGSAAAQTPAFVPAPRAPEEQTSTPAQQQQHTLGSIDSSISTSGKPSSTHSAWAGPTPSVPPHSAPSSPPVLPPNSTAPVWQQGMVSPRPDTRWNPQTSQWERRNSYNGRWAPLPPDQQRLGPGGRPGGGPGAGGGRPGPGGAGRGGGMGGAGRIGGAGGSLGAGGRSGVGGLGAAGGATAGGTGAAGARGGAGMAGGGAAGRGQGGKSEEDEERETKYVLDTDEVWEDLGLPKVAPPVFGE</sequence>
<accession>A0A2N3Y9B6</accession>